<evidence type="ECO:0000313" key="3">
    <source>
        <dbReference type="Proteomes" id="UP001174909"/>
    </source>
</evidence>
<organism evidence="2 3">
    <name type="scientific">Geodia barretti</name>
    <name type="common">Barrett's horny sponge</name>
    <dbReference type="NCBI Taxonomy" id="519541"/>
    <lineage>
        <taxon>Eukaryota</taxon>
        <taxon>Metazoa</taxon>
        <taxon>Porifera</taxon>
        <taxon>Demospongiae</taxon>
        <taxon>Heteroscleromorpha</taxon>
        <taxon>Tetractinellida</taxon>
        <taxon>Astrophorina</taxon>
        <taxon>Geodiidae</taxon>
        <taxon>Geodia</taxon>
    </lineage>
</organism>
<dbReference type="Pfam" id="PF05649">
    <property type="entry name" value="Peptidase_M13_N"/>
    <property type="match status" value="1"/>
</dbReference>
<dbReference type="SUPFAM" id="SSF55486">
    <property type="entry name" value="Metalloproteases ('zincins'), catalytic domain"/>
    <property type="match status" value="1"/>
</dbReference>
<gene>
    <name evidence="2" type="ORF">GBAR_LOCUS2098</name>
</gene>
<reference evidence="2" key="1">
    <citation type="submission" date="2023-03" db="EMBL/GenBank/DDBJ databases">
        <authorList>
            <person name="Steffen K."/>
            <person name="Cardenas P."/>
        </authorList>
    </citation>
    <scope>NUCLEOTIDE SEQUENCE</scope>
</reference>
<keyword evidence="3" id="KW-1185">Reference proteome</keyword>
<dbReference type="EMBL" id="CASHTH010000297">
    <property type="protein sequence ID" value="CAI7997214.1"/>
    <property type="molecule type" value="Genomic_DNA"/>
</dbReference>
<dbReference type="GO" id="GO:0005886">
    <property type="term" value="C:plasma membrane"/>
    <property type="evidence" value="ECO:0007669"/>
    <property type="project" value="TreeGrafter"/>
</dbReference>
<dbReference type="PANTHER" id="PTHR11733">
    <property type="entry name" value="ZINC METALLOPROTEASE FAMILY M13 NEPRILYSIN-RELATED"/>
    <property type="match status" value="1"/>
</dbReference>
<dbReference type="AlphaFoldDB" id="A0AA35QYI9"/>
<comment type="caution">
    <text evidence="2">The sequence shown here is derived from an EMBL/GenBank/DDBJ whole genome shotgun (WGS) entry which is preliminary data.</text>
</comment>
<protein>
    <submittedName>
        <fullName evidence="2">Endothelin-converting enzyme 1</fullName>
    </submittedName>
</protein>
<dbReference type="InterPro" id="IPR000718">
    <property type="entry name" value="Peptidase_M13"/>
</dbReference>
<dbReference type="InterPro" id="IPR008753">
    <property type="entry name" value="Peptidase_M13_N"/>
</dbReference>
<dbReference type="GO" id="GO:0004222">
    <property type="term" value="F:metalloendopeptidase activity"/>
    <property type="evidence" value="ECO:0007669"/>
    <property type="project" value="InterPro"/>
</dbReference>
<dbReference type="PANTHER" id="PTHR11733:SF240">
    <property type="entry name" value="GH14155P-RELATED"/>
    <property type="match status" value="1"/>
</dbReference>
<dbReference type="InterPro" id="IPR042089">
    <property type="entry name" value="Peptidase_M13_dom_2"/>
</dbReference>
<feature type="domain" description="Peptidase M13 N-terminal" evidence="1">
    <location>
        <begin position="9"/>
        <end position="322"/>
    </location>
</feature>
<accession>A0AA35QYI9</accession>
<name>A0AA35QYI9_GEOBA</name>
<proteinExistence type="predicted"/>
<dbReference type="Gene3D" id="1.10.1380.10">
    <property type="entry name" value="Neutral endopeptidase , domain2"/>
    <property type="match status" value="1"/>
</dbReference>
<dbReference type="GO" id="GO:0016485">
    <property type="term" value="P:protein processing"/>
    <property type="evidence" value="ECO:0007669"/>
    <property type="project" value="TreeGrafter"/>
</dbReference>
<evidence type="ECO:0000259" key="1">
    <source>
        <dbReference type="Pfam" id="PF05649"/>
    </source>
</evidence>
<dbReference type="Proteomes" id="UP001174909">
    <property type="component" value="Unassembled WGS sequence"/>
</dbReference>
<sequence length="409" mass="47006">MMNETEFVDRLVPIIRKFYQELGGWSLVNIPGDGTVWSVNSSQFIREKMTGSDAFYSLSVGFDEDARQYSLVIEQAGLSLEDPEMYNDTNSTEMLLYEMEIILTELAQGPIPNGSNGSSGSLYQILEFEYALAQIWEDAEDDTNNTYTVKELYKLWPNHDWLGVLKGVLGPSGVDVKLSSNVTVETPNYFRRLTELVENTDDKTLENYAKWSMTWQLAEIFVPDATIRESLILFRQLVLGKPSMDEQQECVQIVEQVLPLALGRVYAQYLLPDGFKKAGVELVAGVRAGLKQRMMDVDWLDDETRKLSIEKLEAIQSRVAYPNMTFNDSFLNMLYGMYKFNKDQYVENFLEFINISVRQQFSLIYKPLDRNMWLDSPTTVNAYYIAVFNQISILEAIMRTPSFSDEWPL</sequence>
<evidence type="ECO:0000313" key="2">
    <source>
        <dbReference type="EMBL" id="CAI7997214.1"/>
    </source>
</evidence>
<dbReference type="PROSITE" id="PS51885">
    <property type="entry name" value="NEPRILYSIN"/>
    <property type="match status" value="1"/>
</dbReference>